<name>A0A4V4HJ11_9ACTN</name>
<accession>A0A4V4HJ11</accession>
<keyword evidence="2" id="KW-1185">Reference proteome</keyword>
<dbReference type="RefSeq" id="WP_136564521.1">
    <property type="nucleotide sequence ID" value="NZ_BAABLS010000012.1"/>
</dbReference>
<proteinExistence type="predicted"/>
<organism evidence="1 2">
    <name type="scientific">Nocardioides caeni</name>
    <dbReference type="NCBI Taxonomy" id="574700"/>
    <lineage>
        <taxon>Bacteria</taxon>
        <taxon>Bacillati</taxon>
        <taxon>Actinomycetota</taxon>
        <taxon>Actinomycetes</taxon>
        <taxon>Propionibacteriales</taxon>
        <taxon>Nocardioidaceae</taxon>
        <taxon>Nocardioides</taxon>
    </lineage>
</organism>
<evidence type="ECO:0000313" key="1">
    <source>
        <dbReference type="EMBL" id="THV08766.1"/>
    </source>
</evidence>
<protein>
    <submittedName>
        <fullName evidence="1">Uncharacterized protein</fullName>
    </submittedName>
</protein>
<dbReference type="Proteomes" id="UP000307087">
    <property type="component" value="Unassembled WGS sequence"/>
</dbReference>
<comment type="caution">
    <text evidence="1">The sequence shown here is derived from an EMBL/GenBank/DDBJ whole genome shotgun (WGS) entry which is preliminary data.</text>
</comment>
<gene>
    <name evidence="1" type="ORF">E9934_19225</name>
</gene>
<sequence length="351" mass="38673">MVGLHLTRTADNAAAIDALASDLARDGGGRVGIDGLLPDLSRQLRRTRAPHPRLLGRKVTGAWTWEAEDRRDRRWWPQGITTSAFTGVRERHGHDVLMTTWYSKKGEGSRVSVVDVERRRYAHVLLVMPTLTDGRPGITPLKVHAGGIVWHGDHVHVAATGKGFMTCRTADLLRVPAGSPYETFGHRYVLPVRFAHRGGHEEGVSRLRFSFFSLDRTTTPPTLAVGEYGSTPQKTRRFARFALDPATGLPQPDAEGRAAPEIDERGEVRMQGMAVADGTTYVTASASGFLPGTVYAGSPGAFRRFRAATPPGPEDLVWWPETGSLWTVTEHPRRRWIVAMRRSGFGARSGR</sequence>
<dbReference type="OrthoDB" id="618894at2"/>
<dbReference type="AlphaFoldDB" id="A0A4V4HJ11"/>
<reference evidence="1 2" key="1">
    <citation type="journal article" date="2009" name="Int. J. Syst. Evol. Microbiol.">
        <title>Nocardioides caeni sp. nov., isolated from wastewater.</title>
        <authorList>
            <person name="Yoon J.H."/>
            <person name="Kang S.J."/>
            <person name="Park S."/>
            <person name="Kim W."/>
            <person name="Oh T.K."/>
        </authorList>
    </citation>
    <scope>NUCLEOTIDE SEQUENCE [LARGE SCALE GENOMIC DNA]</scope>
    <source>
        <strain evidence="1 2">DSM 23134</strain>
    </source>
</reference>
<dbReference type="EMBL" id="STGW01000029">
    <property type="protein sequence ID" value="THV08766.1"/>
    <property type="molecule type" value="Genomic_DNA"/>
</dbReference>
<evidence type="ECO:0000313" key="2">
    <source>
        <dbReference type="Proteomes" id="UP000307087"/>
    </source>
</evidence>